<dbReference type="InterPro" id="IPR011322">
    <property type="entry name" value="N-reg_PII-like_a/b"/>
</dbReference>
<dbReference type="Gene3D" id="3.30.70.120">
    <property type="match status" value="1"/>
</dbReference>
<evidence type="ECO:0000256" key="1">
    <source>
        <dbReference type="ARBA" id="ARBA00010554"/>
    </source>
</evidence>
<dbReference type="InterPro" id="IPR003793">
    <property type="entry name" value="UPF0166"/>
</dbReference>
<dbReference type="PANTHER" id="PTHR35983">
    <property type="entry name" value="UPF0166 PROTEIN TM_0021"/>
    <property type="match status" value="1"/>
</dbReference>
<accession>A0A3B1BDC8</accession>
<comment type="similarity">
    <text evidence="1">Belongs to the UPF0166 family.</text>
</comment>
<reference evidence="2" key="1">
    <citation type="submission" date="2018-06" db="EMBL/GenBank/DDBJ databases">
        <authorList>
            <person name="Zhirakovskaya E."/>
        </authorList>
    </citation>
    <scope>NUCLEOTIDE SEQUENCE</scope>
</reference>
<dbReference type="PANTHER" id="PTHR35983:SF1">
    <property type="entry name" value="UPF0166 PROTEIN TM_0021"/>
    <property type="match status" value="1"/>
</dbReference>
<dbReference type="AlphaFoldDB" id="A0A3B1BDC8"/>
<dbReference type="EMBL" id="UOFZ01000157">
    <property type="protein sequence ID" value="VAX14102.1"/>
    <property type="molecule type" value="Genomic_DNA"/>
</dbReference>
<protein>
    <submittedName>
        <fullName evidence="2">Uncharacterized protein</fullName>
    </submittedName>
</protein>
<gene>
    <name evidence="2" type="ORF">MNBD_GAMMA24-2370</name>
</gene>
<dbReference type="InterPro" id="IPR015867">
    <property type="entry name" value="N-reg_PII/ATP_PRibTrfase_C"/>
</dbReference>
<dbReference type="Pfam" id="PF02641">
    <property type="entry name" value="DUF190"/>
    <property type="match status" value="1"/>
</dbReference>
<sequence>MNTNNTSSTDVTMVRIYLTEGEGQLKSLIKRLHNWEKLRGLTVFRGISGYGDSGTIHGIGLLDLSLNLPLVVEFFDTPGKIAETIEHLSEHIKPGHMVTWNAKVNI</sequence>
<name>A0A3B1BDC8_9ZZZZ</name>
<evidence type="ECO:0000313" key="2">
    <source>
        <dbReference type="EMBL" id="VAX14102.1"/>
    </source>
</evidence>
<proteinExistence type="inferred from homology"/>
<organism evidence="2">
    <name type="scientific">hydrothermal vent metagenome</name>
    <dbReference type="NCBI Taxonomy" id="652676"/>
    <lineage>
        <taxon>unclassified sequences</taxon>
        <taxon>metagenomes</taxon>
        <taxon>ecological metagenomes</taxon>
    </lineage>
</organism>
<dbReference type="SUPFAM" id="SSF54913">
    <property type="entry name" value="GlnB-like"/>
    <property type="match status" value="1"/>
</dbReference>